<feature type="region of interest" description="Disordered" evidence="1">
    <location>
        <begin position="52"/>
        <end position="84"/>
    </location>
</feature>
<dbReference type="AlphaFoldDB" id="A0A8S1E0U4"/>
<evidence type="ECO:0000256" key="1">
    <source>
        <dbReference type="SAM" id="MobiDB-lite"/>
    </source>
</evidence>
<dbReference type="Proteomes" id="UP000494165">
    <property type="component" value="Unassembled WGS sequence"/>
</dbReference>
<evidence type="ECO:0000313" key="2">
    <source>
        <dbReference type="EMBL" id="CAB3387108.1"/>
    </source>
</evidence>
<proteinExistence type="predicted"/>
<gene>
    <name evidence="2" type="ORF">CLODIP_2_CD09478</name>
</gene>
<accession>A0A8S1E0U4</accession>
<protein>
    <submittedName>
        <fullName evidence="2">Uncharacterized protein</fullName>
    </submittedName>
</protein>
<evidence type="ECO:0000313" key="3">
    <source>
        <dbReference type="Proteomes" id="UP000494165"/>
    </source>
</evidence>
<name>A0A8S1E0U4_9INSE</name>
<comment type="caution">
    <text evidence="2">The sequence shown here is derived from an EMBL/GenBank/DDBJ whole genome shotgun (WGS) entry which is preliminary data.</text>
</comment>
<organism evidence="2 3">
    <name type="scientific">Cloeon dipterum</name>
    <dbReference type="NCBI Taxonomy" id="197152"/>
    <lineage>
        <taxon>Eukaryota</taxon>
        <taxon>Metazoa</taxon>
        <taxon>Ecdysozoa</taxon>
        <taxon>Arthropoda</taxon>
        <taxon>Hexapoda</taxon>
        <taxon>Insecta</taxon>
        <taxon>Pterygota</taxon>
        <taxon>Palaeoptera</taxon>
        <taxon>Ephemeroptera</taxon>
        <taxon>Pisciforma</taxon>
        <taxon>Baetidae</taxon>
        <taxon>Cloeon</taxon>
    </lineage>
</organism>
<sequence length="84" mass="9490">MKLSALSHHPFSQLFIVDVSDLVHVCSPFSGGRKINAAMARPKRRFLLLNVPPKESTKQHGSLPRLDRDEPMTTRTEMLTALHK</sequence>
<keyword evidence="3" id="KW-1185">Reference proteome</keyword>
<dbReference type="EMBL" id="CADEPI010000538">
    <property type="protein sequence ID" value="CAB3387108.1"/>
    <property type="molecule type" value="Genomic_DNA"/>
</dbReference>
<reference evidence="2 3" key="1">
    <citation type="submission" date="2020-04" db="EMBL/GenBank/DDBJ databases">
        <authorList>
            <person name="Alioto T."/>
            <person name="Alioto T."/>
            <person name="Gomez Garrido J."/>
        </authorList>
    </citation>
    <scope>NUCLEOTIDE SEQUENCE [LARGE SCALE GENOMIC DNA]</scope>
</reference>